<accession>A0ABW0BIL7</accession>
<dbReference type="PANTHER" id="PTHR43464">
    <property type="entry name" value="METHYLTRANSFERASE"/>
    <property type="match status" value="1"/>
</dbReference>
<organism evidence="5 6">
    <name type="scientific">Nocardioides taihuensis</name>
    <dbReference type="NCBI Taxonomy" id="1835606"/>
    <lineage>
        <taxon>Bacteria</taxon>
        <taxon>Bacillati</taxon>
        <taxon>Actinomycetota</taxon>
        <taxon>Actinomycetes</taxon>
        <taxon>Propionibacteriales</taxon>
        <taxon>Nocardioidaceae</taxon>
        <taxon>Nocardioides</taxon>
    </lineage>
</organism>
<dbReference type="SUPFAM" id="SSF53335">
    <property type="entry name" value="S-adenosyl-L-methionine-dependent methyltransferases"/>
    <property type="match status" value="1"/>
</dbReference>
<dbReference type="Pfam" id="PF13649">
    <property type="entry name" value="Methyltransf_25"/>
    <property type="match status" value="1"/>
</dbReference>
<proteinExistence type="predicted"/>
<evidence type="ECO:0000259" key="4">
    <source>
        <dbReference type="Pfam" id="PF13649"/>
    </source>
</evidence>
<dbReference type="PANTHER" id="PTHR43464:SF19">
    <property type="entry name" value="UBIQUINONE BIOSYNTHESIS O-METHYLTRANSFERASE, MITOCHONDRIAL"/>
    <property type="match status" value="1"/>
</dbReference>
<evidence type="ECO:0000313" key="6">
    <source>
        <dbReference type="Proteomes" id="UP001596087"/>
    </source>
</evidence>
<keyword evidence="3" id="KW-0949">S-adenosyl-L-methionine</keyword>
<evidence type="ECO:0000256" key="1">
    <source>
        <dbReference type="ARBA" id="ARBA00022603"/>
    </source>
</evidence>
<sequence>MTAAGSDVEDPFREVFARALRGEPCSVVGPGGLSAPLPVGRWNDDDDAHDASLLRHCRGATIDVGCGPGRLVARLARLGHVALGIDVVPEAVRQARERGAAAIVRDVFDPVPGEGRWDTALLADGNIGIGGDPERLLRRVRALLAPGGRVVVEVAAPGTGLQSSWAALHCGEVRSRPFRWAVVGGDAVAPLARDVDLEPGPVDRHGDRWSTVLRRPW</sequence>
<feature type="domain" description="Methyltransferase" evidence="4">
    <location>
        <begin position="62"/>
        <end position="148"/>
    </location>
</feature>
<name>A0ABW0BIL7_9ACTN</name>
<evidence type="ECO:0000313" key="5">
    <source>
        <dbReference type="EMBL" id="MFC5176843.1"/>
    </source>
</evidence>
<dbReference type="EMBL" id="JBHSKD010000008">
    <property type="protein sequence ID" value="MFC5176843.1"/>
    <property type="molecule type" value="Genomic_DNA"/>
</dbReference>
<evidence type="ECO:0000256" key="2">
    <source>
        <dbReference type="ARBA" id="ARBA00022679"/>
    </source>
</evidence>
<keyword evidence="6" id="KW-1185">Reference proteome</keyword>
<dbReference type="Gene3D" id="3.40.50.150">
    <property type="entry name" value="Vaccinia Virus protein VP39"/>
    <property type="match status" value="1"/>
</dbReference>
<dbReference type="GO" id="GO:0102208">
    <property type="term" value="F:2-polyprenyl-6-hydroxyphenol methylase activity"/>
    <property type="evidence" value="ECO:0007669"/>
    <property type="project" value="UniProtKB-EC"/>
</dbReference>
<dbReference type="EC" id="2.1.1.222" evidence="5"/>
<evidence type="ECO:0000256" key="3">
    <source>
        <dbReference type="ARBA" id="ARBA00022691"/>
    </source>
</evidence>
<dbReference type="RefSeq" id="WP_378589431.1">
    <property type="nucleotide sequence ID" value="NZ_JBHSKD010000008.1"/>
</dbReference>
<gene>
    <name evidence="5" type="ORF">ACFPGP_09180</name>
</gene>
<protein>
    <submittedName>
        <fullName evidence="5">Class I SAM-dependent methyltransferase</fullName>
        <ecNumber evidence="5">2.1.1.222</ecNumber>
        <ecNumber evidence="5">2.1.1.64</ecNumber>
    </submittedName>
</protein>
<keyword evidence="2 5" id="KW-0808">Transferase</keyword>
<dbReference type="EC" id="2.1.1.64" evidence="5"/>
<dbReference type="CDD" id="cd02440">
    <property type="entry name" value="AdoMet_MTases"/>
    <property type="match status" value="1"/>
</dbReference>
<reference evidence="6" key="1">
    <citation type="journal article" date="2019" name="Int. J. Syst. Evol. Microbiol.">
        <title>The Global Catalogue of Microorganisms (GCM) 10K type strain sequencing project: providing services to taxonomists for standard genome sequencing and annotation.</title>
        <authorList>
            <consortium name="The Broad Institute Genomics Platform"/>
            <consortium name="The Broad Institute Genome Sequencing Center for Infectious Disease"/>
            <person name="Wu L."/>
            <person name="Ma J."/>
        </authorList>
    </citation>
    <scope>NUCLEOTIDE SEQUENCE [LARGE SCALE GENOMIC DNA]</scope>
    <source>
        <strain evidence="6">DFY41</strain>
    </source>
</reference>
<dbReference type="Proteomes" id="UP001596087">
    <property type="component" value="Unassembled WGS sequence"/>
</dbReference>
<dbReference type="GO" id="GO:0061542">
    <property type="term" value="F:3-demethylubiquinol 3-O-methyltransferase activity"/>
    <property type="evidence" value="ECO:0007669"/>
    <property type="project" value="UniProtKB-EC"/>
</dbReference>
<dbReference type="InterPro" id="IPR041698">
    <property type="entry name" value="Methyltransf_25"/>
</dbReference>
<keyword evidence="1 5" id="KW-0489">Methyltransferase</keyword>
<dbReference type="GO" id="GO:0032259">
    <property type="term" value="P:methylation"/>
    <property type="evidence" value="ECO:0007669"/>
    <property type="project" value="UniProtKB-KW"/>
</dbReference>
<comment type="caution">
    <text evidence="5">The sequence shown here is derived from an EMBL/GenBank/DDBJ whole genome shotgun (WGS) entry which is preliminary data.</text>
</comment>
<dbReference type="InterPro" id="IPR029063">
    <property type="entry name" value="SAM-dependent_MTases_sf"/>
</dbReference>